<accession>A0A9W9J2B6</accession>
<sequence>MATRRLYGFCLSWAVKGNLDMVRLLLGLGADVNFINDKEYGTPLIAACRGETSSIPIAEFLLESGADINASEDSENVAFCALGGALECENYDLCVILLNRSANVNVVNDCYPTPLLMAVVLEDDTFMNLIFDHGADINSAIEPRENQDEDKDKDEDDDDEDDEDTSGDFVTTLQCAEEQGSNERVRNLIRRGAHLSVGIENAMFCSALQAVSFVGDVDRIRILIHAGSDVNHVGGLYGTSLQPAAS</sequence>
<protein>
    <recommendedName>
        <fullName evidence="7">Ankyrin</fullName>
    </recommendedName>
</protein>
<reference evidence="5" key="1">
    <citation type="submission" date="2022-11" db="EMBL/GenBank/DDBJ databases">
        <authorList>
            <person name="Petersen C."/>
        </authorList>
    </citation>
    <scope>NUCLEOTIDE SEQUENCE</scope>
    <source>
        <strain evidence="5">IBT 16849</strain>
    </source>
</reference>
<evidence type="ECO:0000256" key="4">
    <source>
        <dbReference type="SAM" id="MobiDB-lite"/>
    </source>
</evidence>
<dbReference type="InterPro" id="IPR051631">
    <property type="entry name" value="Ankyrin-KH/SAM_domain"/>
</dbReference>
<reference evidence="5" key="2">
    <citation type="journal article" date="2023" name="IMA Fungus">
        <title>Comparative genomic study of the Penicillium genus elucidates a diverse pangenome and 15 lateral gene transfer events.</title>
        <authorList>
            <person name="Petersen C."/>
            <person name="Sorensen T."/>
            <person name="Nielsen M.R."/>
            <person name="Sondergaard T.E."/>
            <person name="Sorensen J.L."/>
            <person name="Fitzpatrick D.A."/>
            <person name="Frisvad J.C."/>
            <person name="Nielsen K.L."/>
        </authorList>
    </citation>
    <scope>NUCLEOTIDE SEQUENCE</scope>
    <source>
        <strain evidence="5">IBT 16849</strain>
    </source>
</reference>
<proteinExistence type="predicted"/>
<dbReference type="Pfam" id="PF12796">
    <property type="entry name" value="Ank_2"/>
    <property type="match status" value="1"/>
</dbReference>
<organism evidence="5 6">
    <name type="scientific">Penicillium cf. griseofulvum</name>
    <dbReference type="NCBI Taxonomy" id="2972120"/>
    <lineage>
        <taxon>Eukaryota</taxon>
        <taxon>Fungi</taxon>
        <taxon>Dikarya</taxon>
        <taxon>Ascomycota</taxon>
        <taxon>Pezizomycotina</taxon>
        <taxon>Eurotiomycetes</taxon>
        <taxon>Eurotiomycetidae</taxon>
        <taxon>Eurotiales</taxon>
        <taxon>Aspergillaceae</taxon>
        <taxon>Penicillium</taxon>
    </lineage>
</organism>
<dbReference type="PANTHER" id="PTHR23206:SF8">
    <property type="entry name" value="ANKYRIN REPEAT AND KH DOMAIN-CONTAINING 1"/>
    <property type="match status" value="1"/>
</dbReference>
<feature type="repeat" description="ANK" evidence="3">
    <location>
        <begin position="39"/>
        <end position="73"/>
    </location>
</feature>
<dbReference type="Gene3D" id="1.25.40.20">
    <property type="entry name" value="Ankyrin repeat-containing domain"/>
    <property type="match status" value="2"/>
</dbReference>
<evidence type="ECO:0000256" key="2">
    <source>
        <dbReference type="ARBA" id="ARBA00023043"/>
    </source>
</evidence>
<feature type="compositionally biased region" description="Acidic residues" evidence="4">
    <location>
        <begin position="147"/>
        <end position="166"/>
    </location>
</feature>
<keyword evidence="2 3" id="KW-0040">ANK repeat</keyword>
<evidence type="ECO:0000313" key="5">
    <source>
        <dbReference type="EMBL" id="KAJ5187956.1"/>
    </source>
</evidence>
<dbReference type="PROSITE" id="PS50088">
    <property type="entry name" value="ANK_REPEAT"/>
    <property type="match status" value="1"/>
</dbReference>
<dbReference type="PANTHER" id="PTHR23206">
    <property type="entry name" value="MASK PROTEIN"/>
    <property type="match status" value="1"/>
</dbReference>
<evidence type="ECO:0000313" key="6">
    <source>
        <dbReference type="Proteomes" id="UP001150879"/>
    </source>
</evidence>
<evidence type="ECO:0000256" key="1">
    <source>
        <dbReference type="ARBA" id="ARBA00022737"/>
    </source>
</evidence>
<gene>
    <name evidence="5" type="ORF">N7472_006970</name>
</gene>
<evidence type="ECO:0008006" key="7">
    <source>
        <dbReference type="Google" id="ProtNLM"/>
    </source>
</evidence>
<keyword evidence="6" id="KW-1185">Reference proteome</keyword>
<dbReference type="SUPFAM" id="SSF48403">
    <property type="entry name" value="Ankyrin repeat"/>
    <property type="match status" value="1"/>
</dbReference>
<evidence type="ECO:0000256" key="3">
    <source>
        <dbReference type="PROSITE-ProRule" id="PRU00023"/>
    </source>
</evidence>
<name>A0A9W9J2B6_9EURO</name>
<dbReference type="InterPro" id="IPR036770">
    <property type="entry name" value="Ankyrin_rpt-contain_sf"/>
</dbReference>
<feature type="region of interest" description="Disordered" evidence="4">
    <location>
        <begin position="140"/>
        <end position="169"/>
    </location>
</feature>
<dbReference type="AlphaFoldDB" id="A0A9W9J2B6"/>
<dbReference type="EMBL" id="JAPQKP010000005">
    <property type="protein sequence ID" value="KAJ5187956.1"/>
    <property type="molecule type" value="Genomic_DNA"/>
</dbReference>
<comment type="caution">
    <text evidence="5">The sequence shown here is derived from an EMBL/GenBank/DDBJ whole genome shotgun (WGS) entry which is preliminary data.</text>
</comment>
<dbReference type="Proteomes" id="UP001150879">
    <property type="component" value="Unassembled WGS sequence"/>
</dbReference>
<dbReference type="SMART" id="SM00248">
    <property type="entry name" value="ANK"/>
    <property type="match status" value="6"/>
</dbReference>
<keyword evidence="1" id="KW-0677">Repeat</keyword>
<dbReference type="InterPro" id="IPR002110">
    <property type="entry name" value="Ankyrin_rpt"/>
</dbReference>